<accession>A0A1G6TES2</accession>
<evidence type="ECO:0000313" key="1">
    <source>
        <dbReference type="EMBL" id="SDD27563.1"/>
    </source>
</evidence>
<sequence length="50" mass="5524">MTDSRIDGQIAHFVQGEIRHVRVLTDCSTLATQCQSSAIRMMMGMGTPNK</sequence>
<gene>
    <name evidence="1" type="ORF">SAMN05421548_11716</name>
</gene>
<evidence type="ECO:0000313" key="2">
    <source>
        <dbReference type="Proteomes" id="UP000198908"/>
    </source>
</evidence>
<proteinExistence type="predicted"/>
<dbReference type="Proteomes" id="UP000198908">
    <property type="component" value="Unassembled WGS sequence"/>
</dbReference>
<reference evidence="2" key="1">
    <citation type="submission" date="2016-09" db="EMBL/GenBank/DDBJ databases">
        <authorList>
            <person name="Varghese N."/>
            <person name="Submissions S."/>
        </authorList>
    </citation>
    <scope>NUCLEOTIDE SEQUENCE [LARGE SCALE GENOMIC DNA]</scope>
    <source>
        <strain evidence="2">TNe-862</strain>
    </source>
</reference>
<protein>
    <submittedName>
        <fullName evidence="1">Uncharacterized protein</fullName>
    </submittedName>
</protein>
<dbReference type="EMBL" id="FMYQ01000017">
    <property type="protein sequence ID" value="SDD27563.1"/>
    <property type="molecule type" value="Genomic_DNA"/>
</dbReference>
<keyword evidence="2" id="KW-1185">Reference proteome</keyword>
<organism evidence="1 2">
    <name type="scientific">Paraburkholderia lycopersici</name>
    <dbReference type="NCBI Taxonomy" id="416944"/>
    <lineage>
        <taxon>Bacteria</taxon>
        <taxon>Pseudomonadati</taxon>
        <taxon>Pseudomonadota</taxon>
        <taxon>Betaproteobacteria</taxon>
        <taxon>Burkholderiales</taxon>
        <taxon>Burkholderiaceae</taxon>
        <taxon>Paraburkholderia</taxon>
    </lineage>
</organism>
<dbReference type="AlphaFoldDB" id="A0A1G6TES2"/>
<name>A0A1G6TES2_9BURK</name>